<dbReference type="PANTHER" id="PTHR43827:SF3">
    <property type="entry name" value="NADP-DEPENDENT OXIDOREDUCTASE DOMAIN-CONTAINING PROTEIN"/>
    <property type="match status" value="1"/>
</dbReference>
<evidence type="ECO:0000256" key="4">
    <source>
        <dbReference type="PIRSR" id="PIRSR000097-1"/>
    </source>
</evidence>
<evidence type="ECO:0000256" key="6">
    <source>
        <dbReference type="PIRSR" id="PIRSR000097-3"/>
    </source>
</evidence>
<feature type="binding site" evidence="5">
    <location>
        <position position="145"/>
    </location>
    <ligand>
        <name>substrate</name>
    </ligand>
</feature>
<evidence type="ECO:0000256" key="1">
    <source>
        <dbReference type="ARBA" id="ARBA00007905"/>
    </source>
</evidence>
<dbReference type="SUPFAM" id="SSF51430">
    <property type="entry name" value="NAD(P)-linked oxidoreductase"/>
    <property type="match status" value="1"/>
</dbReference>
<keyword evidence="9" id="KW-1185">Reference proteome</keyword>
<dbReference type="EMBL" id="CAVNYO010000138">
    <property type="protein sequence ID" value="CAK5268926.1"/>
    <property type="molecule type" value="Genomic_DNA"/>
</dbReference>
<proteinExistence type="inferred from homology"/>
<sequence length="323" mass="34716">MRLSSRWVHKYLHFTCYRISRPSPPTFPTPCPIPQHTRTMAIISFADGNAIPKIGFGTGSALFKKDCAASVTLAIQSGFTHLDCAQAYENEAALAAGLKASGKARSEVFITTKLRPGTAAAKVKESVVESLQKLGVDQVDLFLIHAPRPLVEGDTLPSLWAAVEAIQTEGLAKNVGVSNFTADDLKAIVPTAKILPAANQIELHPYVYKAAEPILAYAQEKGIKIESYGGLTPLVRAPGGPVDEVLTRIISRLGGSVTSAQVLTKWLWQKGAVVVTTSSKEDRLKEYLASADVADLTAEEIKAIDEAGAKLHKRVFMAHVFGE</sequence>
<evidence type="ECO:0000313" key="9">
    <source>
        <dbReference type="Proteomes" id="UP001295794"/>
    </source>
</evidence>
<dbReference type="Gene3D" id="3.20.20.100">
    <property type="entry name" value="NADP-dependent oxidoreductase domain"/>
    <property type="match status" value="1"/>
</dbReference>
<dbReference type="GO" id="GO:0016616">
    <property type="term" value="F:oxidoreductase activity, acting on the CH-OH group of donors, NAD or NADP as acceptor"/>
    <property type="evidence" value="ECO:0007669"/>
    <property type="project" value="UniProtKB-ARBA"/>
</dbReference>
<comment type="caution">
    <text evidence="8">The sequence shown here is derived from an EMBL/GenBank/DDBJ whole genome shotgun (WGS) entry which is preliminary data.</text>
</comment>
<evidence type="ECO:0000259" key="7">
    <source>
        <dbReference type="Pfam" id="PF00248"/>
    </source>
</evidence>
<dbReference type="PANTHER" id="PTHR43827">
    <property type="entry name" value="2,5-DIKETO-D-GLUCONIC ACID REDUCTASE"/>
    <property type="match status" value="1"/>
</dbReference>
<name>A0AAD2H499_9AGAR</name>
<dbReference type="PIRSF" id="PIRSF000097">
    <property type="entry name" value="AKR"/>
    <property type="match status" value="1"/>
</dbReference>
<organism evidence="8 9">
    <name type="scientific">Mycena citricolor</name>
    <dbReference type="NCBI Taxonomy" id="2018698"/>
    <lineage>
        <taxon>Eukaryota</taxon>
        <taxon>Fungi</taxon>
        <taxon>Dikarya</taxon>
        <taxon>Basidiomycota</taxon>
        <taxon>Agaricomycotina</taxon>
        <taxon>Agaricomycetes</taxon>
        <taxon>Agaricomycetidae</taxon>
        <taxon>Agaricales</taxon>
        <taxon>Marasmiineae</taxon>
        <taxon>Mycenaceae</taxon>
        <taxon>Mycena</taxon>
    </lineage>
</organism>
<evidence type="ECO:0000256" key="2">
    <source>
        <dbReference type="ARBA" id="ARBA00022857"/>
    </source>
</evidence>
<comment type="similarity">
    <text evidence="1">Belongs to the aldo/keto reductase family.</text>
</comment>
<dbReference type="PRINTS" id="PR00069">
    <property type="entry name" value="ALDKETRDTASE"/>
</dbReference>
<dbReference type="GO" id="GO:0016652">
    <property type="term" value="F:oxidoreductase activity, acting on NAD(P)H as acceptor"/>
    <property type="evidence" value="ECO:0007669"/>
    <property type="project" value="InterPro"/>
</dbReference>
<dbReference type="InterPro" id="IPR044494">
    <property type="entry name" value="AKR3C2/3"/>
</dbReference>
<feature type="active site" description="Proton donor" evidence="4">
    <location>
        <position position="88"/>
    </location>
</feature>
<dbReference type="CDD" id="cd19120">
    <property type="entry name" value="AKR_AKR3C2-3"/>
    <property type="match status" value="1"/>
</dbReference>
<dbReference type="InterPro" id="IPR023210">
    <property type="entry name" value="NADP_OxRdtase_dom"/>
</dbReference>
<dbReference type="InterPro" id="IPR018170">
    <property type="entry name" value="Aldo/ket_reductase_CS"/>
</dbReference>
<dbReference type="Proteomes" id="UP001295794">
    <property type="component" value="Unassembled WGS sequence"/>
</dbReference>
<evidence type="ECO:0000256" key="3">
    <source>
        <dbReference type="ARBA" id="ARBA00023002"/>
    </source>
</evidence>
<dbReference type="PROSITE" id="PS00062">
    <property type="entry name" value="ALDOKETO_REDUCTASE_2"/>
    <property type="match status" value="1"/>
</dbReference>
<feature type="site" description="Lowers pKa of active site Tyr" evidence="6">
    <location>
        <position position="113"/>
    </location>
</feature>
<dbReference type="InterPro" id="IPR020471">
    <property type="entry name" value="AKR"/>
</dbReference>
<feature type="domain" description="NADP-dependent oxidoreductase" evidence="7">
    <location>
        <begin position="54"/>
        <end position="229"/>
    </location>
</feature>
<protein>
    <recommendedName>
        <fullName evidence="7">NADP-dependent oxidoreductase domain-containing protein</fullName>
    </recommendedName>
</protein>
<evidence type="ECO:0000313" key="8">
    <source>
        <dbReference type="EMBL" id="CAK5268926.1"/>
    </source>
</evidence>
<evidence type="ECO:0000256" key="5">
    <source>
        <dbReference type="PIRSR" id="PIRSR000097-2"/>
    </source>
</evidence>
<reference evidence="8" key="1">
    <citation type="submission" date="2023-11" db="EMBL/GenBank/DDBJ databases">
        <authorList>
            <person name="De Vega J J."/>
            <person name="De Vega J J."/>
        </authorList>
    </citation>
    <scope>NUCLEOTIDE SEQUENCE</scope>
</reference>
<dbReference type="AlphaFoldDB" id="A0AAD2H499"/>
<keyword evidence="2" id="KW-0521">NADP</keyword>
<dbReference type="InterPro" id="IPR036812">
    <property type="entry name" value="NAD(P)_OxRdtase_dom_sf"/>
</dbReference>
<gene>
    <name evidence="8" type="ORF">MYCIT1_LOCUS12278</name>
</gene>
<dbReference type="Pfam" id="PF00248">
    <property type="entry name" value="Aldo_ket_red"/>
    <property type="match status" value="1"/>
</dbReference>
<accession>A0AAD2H499</accession>
<keyword evidence="3" id="KW-0560">Oxidoreductase</keyword>